<comment type="caution">
    <text evidence="3">The sequence shown here is derived from an EMBL/GenBank/DDBJ whole genome shotgun (WGS) entry which is preliminary data.</text>
</comment>
<reference evidence="3 4" key="1">
    <citation type="submission" date="2019-01" db="EMBL/GenBank/DDBJ databases">
        <authorList>
            <person name="Chen W.-M."/>
        </authorList>
    </citation>
    <scope>NUCLEOTIDE SEQUENCE [LARGE SCALE GENOMIC DNA]</scope>
    <source>
        <strain evidence="3 4">CCP-6</strain>
    </source>
</reference>
<keyword evidence="1" id="KW-0175">Coiled coil</keyword>
<sequence length="330" mass="33429">MIIRLPTLIGALGLAVTASYTYQVKQSVKALESELRDIRRQTEEAQERTQNLQAEWARLNDQERLRNLSERQLPNLVPMQPAQFARMEDAVRRLPVAVAFAGPVGAFAPRQESVALADAAPAPEPAAPRPTQLADAGRAAARPTPAPAPAPTAAAQPEPAAAAPSASAPRAARSTQPAATPPAAPQPAAPPPVAAAPAAPAPVVVARAEPRAPRPPAPVVRERQALPSGAAPAAPPPAAAAARSLPSVAAPRAPSSVTAPEPAPAPAAVAAAAPAPAPRRTPPRDGAALPPVAANPAPIRAAMHVQRYDGSTSLLGGQGSTLAPPVPFGR</sequence>
<feature type="compositionally biased region" description="Pro residues" evidence="2">
    <location>
        <begin position="179"/>
        <end position="194"/>
    </location>
</feature>
<feature type="region of interest" description="Disordered" evidence="2">
    <location>
        <begin position="310"/>
        <end position="330"/>
    </location>
</feature>
<keyword evidence="4" id="KW-1185">Reference proteome</keyword>
<feature type="compositionally biased region" description="Low complexity" evidence="2">
    <location>
        <begin position="239"/>
        <end position="274"/>
    </location>
</feature>
<gene>
    <name evidence="3" type="ORF">EOD42_06450</name>
</gene>
<name>A0A437MIK6_9PROT</name>
<feature type="compositionally biased region" description="Low complexity" evidence="2">
    <location>
        <begin position="151"/>
        <end position="178"/>
    </location>
</feature>
<dbReference type="EMBL" id="SACL01000002">
    <property type="protein sequence ID" value="RVT97465.1"/>
    <property type="molecule type" value="Genomic_DNA"/>
</dbReference>
<feature type="region of interest" description="Disordered" evidence="2">
    <location>
        <begin position="119"/>
        <end position="196"/>
    </location>
</feature>
<feature type="region of interest" description="Disordered" evidence="2">
    <location>
        <begin position="209"/>
        <end position="295"/>
    </location>
</feature>
<dbReference type="RefSeq" id="WP_127786693.1">
    <property type="nucleotide sequence ID" value="NZ_SACL01000002.1"/>
</dbReference>
<evidence type="ECO:0000313" key="4">
    <source>
        <dbReference type="Proteomes" id="UP000282957"/>
    </source>
</evidence>
<proteinExistence type="predicted"/>
<dbReference type="Proteomes" id="UP000282957">
    <property type="component" value="Unassembled WGS sequence"/>
</dbReference>
<evidence type="ECO:0008006" key="5">
    <source>
        <dbReference type="Google" id="ProtNLM"/>
    </source>
</evidence>
<dbReference type="OrthoDB" id="7165680at2"/>
<protein>
    <recommendedName>
        <fullName evidence="5">Cell division protein FtsL</fullName>
    </recommendedName>
</protein>
<dbReference type="AlphaFoldDB" id="A0A437MIK6"/>
<accession>A0A437MIK6</accession>
<evidence type="ECO:0000256" key="1">
    <source>
        <dbReference type="SAM" id="Coils"/>
    </source>
</evidence>
<evidence type="ECO:0000256" key="2">
    <source>
        <dbReference type="SAM" id="MobiDB-lite"/>
    </source>
</evidence>
<feature type="coiled-coil region" evidence="1">
    <location>
        <begin position="28"/>
        <end position="62"/>
    </location>
</feature>
<evidence type="ECO:0000313" key="3">
    <source>
        <dbReference type="EMBL" id="RVT97465.1"/>
    </source>
</evidence>
<organism evidence="3 4">
    <name type="scientific">Rhodovarius crocodyli</name>
    <dbReference type="NCBI Taxonomy" id="1979269"/>
    <lineage>
        <taxon>Bacteria</taxon>
        <taxon>Pseudomonadati</taxon>
        <taxon>Pseudomonadota</taxon>
        <taxon>Alphaproteobacteria</taxon>
        <taxon>Acetobacterales</taxon>
        <taxon>Roseomonadaceae</taxon>
        <taxon>Rhodovarius</taxon>
    </lineage>
</organism>